<keyword evidence="1" id="KW-1133">Transmembrane helix</keyword>
<accession>A0ABR3VB59</accession>
<evidence type="ECO:0008006" key="4">
    <source>
        <dbReference type="Google" id="ProtNLM"/>
    </source>
</evidence>
<keyword evidence="1" id="KW-0812">Transmembrane</keyword>
<proteinExistence type="predicted"/>
<keyword evidence="1" id="KW-0472">Membrane</keyword>
<evidence type="ECO:0000313" key="2">
    <source>
        <dbReference type="EMBL" id="KAL1838948.1"/>
    </source>
</evidence>
<evidence type="ECO:0000256" key="1">
    <source>
        <dbReference type="SAM" id="Phobius"/>
    </source>
</evidence>
<name>A0ABR3VB59_HUMIN</name>
<gene>
    <name evidence="2" type="ORF">VTJ49DRAFT_2042</name>
</gene>
<comment type="caution">
    <text evidence="2">The sequence shown here is derived from an EMBL/GenBank/DDBJ whole genome shotgun (WGS) entry which is preliminary data.</text>
</comment>
<sequence length="504" mass="56918">MGKGESDEAELNVSIVALLVAGAALFLGLAQVFQSYLATAVGYANCGKRVLGSWAAYSKLKFHWRPLRFEVLFTSPHISVCMCGSPSSHDEEKEYSIWPGLKNGGLHCESPTTDDRDCLASWLSLLSTLRDMEWSREIPGGAAQFMSGDVHIVLRHKDQTLDLMPDWVKKPYATTTLSSIVSIAAMLGMRWKQFNRTHDRYVAEGNGFLMTGRLVPSLGIMFSFTRHGDPDFVRRRAIPATDTIEYCFGLVPTIFRPLNVGMPQNLAETPCDLGTLRLGNRADITRTIKLLLFEQSQIEKLDFNQEFPVLFELIGMLGRVVQIPNTPWRMLPNPLPFRWDMGSIHGPNLLFNELLPDLILRARGLAEQFSTPSCQITPLQANLELMTKLREAIGWCDEWLNPHSPTSWLEILLVIREHILADRGRLPEYSEDQAGVRIRHYLNRVHPKVEQNLRTVWAVEQAVGNVSENRTARAIWLVLVFRMTDSKDLRMADLMGTSLPVYIG</sequence>
<reference evidence="2 3" key="1">
    <citation type="journal article" date="2024" name="Commun. Biol.">
        <title>Comparative genomic analysis of thermophilic fungi reveals convergent evolutionary adaptations and gene losses.</title>
        <authorList>
            <person name="Steindorff A.S."/>
            <person name="Aguilar-Pontes M.V."/>
            <person name="Robinson A.J."/>
            <person name="Andreopoulos B."/>
            <person name="LaButti K."/>
            <person name="Kuo A."/>
            <person name="Mondo S."/>
            <person name="Riley R."/>
            <person name="Otillar R."/>
            <person name="Haridas S."/>
            <person name="Lipzen A."/>
            <person name="Grimwood J."/>
            <person name="Schmutz J."/>
            <person name="Clum A."/>
            <person name="Reid I.D."/>
            <person name="Moisan M.C."/>
            <person name="Butler G."/>
            <person name="Nguyen T.T.M."/>
            <person name="Dewar K."/>
            <person name="Conant G."/>
            <person name="Drula E."/>
            <person name="Henrissat B."/>
            <person name="Hansel C."/>
            <person name="Singer S."/>
            <person name="Hutchinson M.I."/>
            <person name="de Vries R.P."/>
            <person name="Natvig D.O."/>
            <person name="Powell A.J."/>
            <person name="Tsang A."/>
            <person name="Grigoriev I.V."/>
        </authorList>
    </citation>
    <scope>NUCLEOTIDE SEQUENCE [LARGE SCALE GENOMIC DNA]</scope>
    <source>
        <strain evidence="2 3">CBS 620.91</strain>
    </source>
</reference>
<protein>
    <recommendedName>
        <fullName evidence="4">Modin</fullName>
    </recommendedName>
</protein>
<evidence type="ECO:0000313" key="3">
    <source>
        <dbReference type="Proteomes" id="UP001583172"/>
    </source>
</evidence>
<dbReference type="EMBL" id="JAZGSY010000184">
    <property type="protein sequence ID" value="KAL1838948.1"/>
    <property type="molecule type" value="Genomic_DNA"/>
</dbReference>
<feature type="transmembrane region" description="Helical" evidence="1">
    <location>
        <begin position="12"/>
        <end position="33"/>
    </location>
</feature>
<organism evidence="2 3">
    <name type="scientific">Humicola insolens</name>
    <name type="common">Soft-rot fungus</name>
    <dbReference type="NCBI Taxonomy" id="85995"/>
    <lineage>
        <taxon>Eukaryota</taxon>
        <taxon>Fungi</taxon>
        <taxon>Dikarya</taxon>
        <taxon>Ascomycota</taxon>
        <taxon>Pezizomycotina</taxon>
        <taxon>Sordariomycetes</taxon>
        <taxon>Sordariomycetidae</taxon>
        <taxon>Sordariales</taxon>
        <taxon>Chaetomiaceae</taxon>
        <taxon>Mycothermus</taxon>
    </lineage>
</organism>
<dbReference type="Proteomes" id="UP001583172">
    <property type="component" value="Unassembled WGS sequence"/>
</dbReference>
<keyword evidence="3" id="KW-1185">Reference proteome</keyword>